<dbReference type="GO" id="GO:0106300">
    <property type="term" value="P:protein-DNA covalent cross-linking repair"/>
    <property type="evidence" value="ECO:0007669"/>
    <property type="project" value="InterPro"/>
</dbReference>
<dbReference type="GO" id="GO:0006508">
    <property type="term" value="P:proteolysis"/>
    <property type="evidence" value="ECO:0007669"/>
    <property type="project" value="UniProtKB-KW"/>
</dbReference>
<evidence type="ECO:0000256" key="5">
    <source>
        <dbReference type="ARBA" id="ARBA00022801"/>
    </source>
</evidence>
<reference evidence="12 13" key="1">
    <citation type="submission" date="2024-04" db="EMBL/GenBank/DDBJ databases">
        <authorList>
            <person name="Rising A."/>
            <person name="Reimegard J."/>
            <person name="Sonavane S."/>
            <person name="Akerstrom W."/>
            <person name="Nylinder S."/>
            <person name="Hedman E."/>
            <person name="Kallberg Y."/>
        </authorList>
    </citation>
    <scope>NUCLEOTIDE SEQUENCE [LARGE SCALE GENOMIC DNA]</scope>
</reference>
<keyword evidence="3" id="KW-0645">Protease</keyword>
<evidence type="ECO:0000256" key="6">
    <source>
        <dbReference type="ARBA" id="ARBA00023124"/>
    </source>
</evidence>
<proteinExistence type="inferred from homology"/>
<dbReference type="Proteomes" id="UP001497382">
    <property type="component" value="Unassembled WGS sequence"/>
</dbReference>
<name>A0AAV2A124_9ARAC</name>
<dbReference type="InterPro" id="IPR036590">
    <property type="entry name" value="SRAP-like"/>
</dbReference>
<dbReference type="PANTHER" id="PTHR13604:SF0">
    <property type="entry name" value="ABASIC SITE PROCESSING PROTEIN HMCES"/>
    <property type="match status" value="1"/>
</dbReference>
<evidence type="ECO:0000256" key="10">
    <source>
        <dbReference type="ARBA" id="ARBA00030898"/>
    </source>
</evidence>
<evidence type="ECO:0000313" key="13">
    <source>
        <dbReference type="Proteomes" id="UP001497382"/>
    </source>
</evidence>
<evidence type="ECO:0000256" key="8">
    <source>
        <dbReference type="ARBA" id="ARBA00023239"/>
    </source>
</evidence>
<dbReference type="Gene3D" id="3.90.1680.10">
    <property type="entry name" value="SOS response associated peptidase-like"/>
    <property type="match status" value="1"/>
</dbReference>
<keyword evidence="6" id="KW-0190">Covalent protein-DNA linkage</keyword>
<keyword evidence="4" id="KW-0227">DNA damage</keyword>
<dbReference type="EMBL" id="CAXIEN010000104">
    <property type="protein sequence ID" value="CAL1277658.1"/>
    <property type="molecule type" value="Genomic_DNA"/>
</dbReference>
<keyword evidence="8" id="KW-0456">Lyase</keyword>
<dbReference type="AlphaFoldDB" id="A0AAV2A124"/>
<evidence type="ECO:0000256" key="4">
    <source>
        <dbReference type="ARBA" id="ARBA00022763"/>
    </source>
</evidence>
<dbReference type="InterPro" id="IPR003738">
    <property type="entry name" value="SRAP"/>
</dbReference>
<evidence type="ECO:0000256" key="1">
    <source>
        <dbReference type="ARBA" id="ARBA00008136"/>
    </source>
</evidence>
<dbReference type="GO" id="GO:0016829">
    <property type="term" value="F:lyase activity"/>
    <property type="evidence" value="ECO:0007669"/>
    <property type="project" value="UniProtKB-KW"/>
</dbReference>
<comment type="caution">
    <text evidence="12">The sequence shown here is derived from an EMBL/GenBank/DDBJ whole genome shotgun (WGS) entry which is preliminary data.</text>
</comment>
<keyword evidence="5" id="KW-0378">Hydrolase</keyword>
<comment type="similarity">
    <text evidence="1">Belongs to the SOS response-associated peptidase family.</text>
</comment>
<dbReference type="PANTHER" id="PTHR13604">
    <property type="entry name" value="DC12-RELATED"/>
    <property type="match status" value="1"/>
</dbReference>
<evidence type="ECO:0000256" key="9">
    <source>
        <dbReference type="ARBA" id="ARBA00030390"/>
    </source>
</evidence>
<dbReference type="GO" id="GO:0003697">
    <property type="term" value="F:single-stranded DNA binding"/>
    <property type="evidence" value="ECO:0007669"/>
    <property type="project" value="InterPro"/>
</dbReference>
<evidence type="ECO:0000256" key="3">
    <source>
        <dbReference type="ARBA" id="ARBA00022670"/>
    </source>
</evidence>
<keyword evidence="13" id="KW-1185">Reference proteome</keyword>
<dbReference type="Pfam" id="PF02586">
    <property type="entry name" value="SRAP"/>
    <property type="match status" value="1"/>
</dbReference>
<organism evidence="12 13">
    <name type="scientific">Larinioides sclopetarius</name>
    <dbReference type="NCBI Taxonomy" id="280406"/>
    <lineage>
        <taxon>Eukaryota</taxon>
        <taxon>Metazoa</taxon>
        <taxon>Ecdysozoa</taxon>
        <taxon>Arthropoda</taxon>
        <taxon>Chelicerata</taxon>
        <taxon>Arachnida</taxon>
        <taxon>Araneae</taxon>
        <taxon>Araneomorphae</taxon>
        <taxon>Entelegynae</taxon>
        <taxon>Araneoidea</taxon>
        <taxon>Araneidae</taxon>
        <taxon>Larinioides</taxon>
    </lineage>
</organism>
<protein>
    <recommendedName>
        <fullName evidence="2">Abasic site processing protein HMCES</fullName>
    </recommendedName>
    <alternativeName>
        <fullName evidence="9">Embryonic stem cell-specific 5-hydroxymethylcytosine-binding protein</fullName>
    </alternativeName>
    <alternativeName>
        <fullName evidence="10">Peptidase HMCES</fullName>
    </alternativeName>
    <alternativeName>
        <fullName evidence="11">SRAP domain-containing protein 1</fullName>
    </alternativeName>
</protein>
<evidence type="ECO:0000256" key="11">
    <source>
        <dbReference type="ARBA" id="ARBA00031130"/>
    </source>
</evidence>
<dbReference type="SUPFAM" id="SSF143081">
    <property type="entry name" value="BB1717-like"/>
    <property type="match status" value="1"/>
</dbReference>
<gene>
    <name evidence="12" type="ORF">LARSCL_LOCUS9336</name>
</gene>
<evidence type="ECO:0000313" key="12">
    <source>
        <dbReference type="EMBL" id="CAL1277658.1"/>
    </source>
</evidence>
<sequence length="300" mass="34616">MCGRTACTLNQCEIKQATRQYSKNKDDLQWIQKYDWQNYNPSYNFSPTQMGPVIVNGATFASEEKIDDHALTLMRWGLIPSWYKGNIQECFLKTNNCRHEGILEKPTFRGAAAAGRRCIVLADGFYEWKEVGNKRKQPYFIYFPQEEGPEVFTRNKDDLLNEKEWKGPRLLTMAGLFDVWKSPQKETYYSYSIITLDSSKTMSFVHSRMPAILNGTDEVSMWLDTNRVPTKEAITILKPVEDLQMHPVSTIVGNSRNNTIECIKPYKESEKRKITGLTSWLIKGNSEDSPAKHFKPNSKE</sequence>
<accession>A0AAV2A124</accession>
<dbReference type="GO" id="GO:0008233">
    <property type="term" value="F:peptidase activity"/>
    <property type="evidence" value="ECO:0007669"/>
    <property type="project" value="UniProtKB-KW"/>
</dbReference>
<keyword evidence="7" id="KW-0238">DNA-binding</keyword>
<evidence type="ECO:0000256" key="2">
    <source>
        <dbReference type="ARBA" id="ARBA00015888"/>
    </source>
</evidence>
<evidence type="ECO:0000256" key="7">
    <source>
        <dbReference type="ARBA" id="ARBA00023125"/>
    </source>
</evidence>